<gene>
    <name evidence="4" type="ORF">ERX55_09145</name>
</gene>
<dbReference type="CDD" id="cd04733">
    <property type="entry name" value="OYE_like_2_FMN"/>
    <property type="match status" value="1"/>
</dbReference>
<dbReference type="InterPro" id="IPR051799">
    <property type="entry name" value="NADH_flavin_oxidoreductase"/>
</dbReference>
<dbReference type="GO" id="GO:0010181">
    <property type="term" value="F:FMN binding"/>
    <property type="evidence" value="ECO:0007669"/>
    <property type="project" value="InterPro"/>
</dbReference>
<keyword evidence="5" id="KW-1185">Reference proteome</keyword>
<dbReference type="InterPro" id="IPR013785">
    <property type="entry name" value="Aldolase_TIM"/>
</dbReference>
<dbReference type="Pfam" id="PF00724">
    <property type="entry name" value="Oxidored_FMN"/>
    <property type="match status" value="1"/>
</dbReference>
<dbReference type="Gene3D" id="3.20.20.70">
    <property type="entry name" value="Aldolase class I"/>
    <property type="match status" value="1"/>
</dbReference>
<organism evidence="4 5">
    <name type="scientific">Macrococcus bovicus</name>
    <dbReference type="NCBI Taxonomy" id="69968"/>
    <lineage>
        <taxon>Bacteria</taxon>
        <taxon>Bacillati</taxon>
        <taxon>Bacillota</taxon>
        <taxon>Bacilli</taxon>
        <taxon>Bacillales</taxon>
        <taxon>Staphylococcaceae</taxon>
        <taxon>Macrococcus</taxon>
    </lineage>
</organism>
<proteinExistence type="predicted"/>
<dbReference type="InterPro" id="IPR001155">
    <property type="entry name" value="OxRdtase_FMN_N"/>
</dbReference>
<protein>
    <submittedName>
        <fullName evidence="4">NADH:flavin oxidoreductase/NADH oxidase family protein</fullName>
    </submittedName>
</protein>
<sequence>MTNQLFEPLTLKSGVTIKNRLYKGAMSEAMGTKELGPSEELIHVYHRWAQGGIGLALTGNVMVDSRYLGEPGNVVVEDSRHLDMLKRWAEAGKENGSQIWMQINHPGKQSPKSMTKEPIAPSAVAITGSAAGGFNPPREMTNEEIKETVQRFVTTATIAKEAGFTGVQIHGAHGYLVSQFLSPRDNRRTDEYGGSLDNRMRFLVEIYQGMREALGEDYPISLKINSTDFKEDSFTEEESTLVIKKMAELGMDLVEISGGDYEKPKMMSDGEVFFLDYAEKVSREVDMPIAVIGGFRKEESMVDAIEKTDVSMIGLARPLVLRPDLPNRLKNGTYREVVLPRLSTGIKALDAAIGGFAGLTYYEQQISRLGQGLPPQKHTNAWSPLFHLVKSHGPAALSPRRR</sequence>
<dbReference type="RefSeq" id="WP_133452271.1">
    <property type="nucleotide sequence ID" value="NZ_SCWF01000011.1"/>
</dbReference>
<dbReference type="EMBL" id="SCWF01000011">
    <property type="protein sequence ID" value="TDM13405.1"/>
    <property type="molecule type" value="Genomic_DNA"/>
</dbReference>
<evidence type="ECO:0000256" key="2">
    <source>
        <dbReference type="ARBA" id="ARBA00023002"/>
    </source>
</evidence>
<accession>A0A4R6BY42</accession>
<name>A0A4R6BY42_9STAP</name>
<feature type="domain" description="NADH:flavin oxidoreductase/NADH oxidase N-terminal" evidence="3">
    <location>
        <begin position="4"/>
        <end position="335"/>
    </location>
</feature>
<evidence type="ECO:0000313" key="5">
    <source>
        <dbReference type="Proteomes" id="UP000294843"/>
    </source>
</evidence>
<evidence type="ECO:0000259" key="3">
    <source>
        <dbReference type="Pfam" id="PF00724"/>
    </source>
</evidence>
<reference evidence="4 5" key="1">
    <citation type="submission" date="2019-01" db="EMBL/GenBank/DDBJ databases">
        <title>Draft genome sequences of the type strains of six Macrococcus species.</title>
        <authorList>
            <person name="Mazhar S."/>
            <person name="Altermann E."/>
            <person name="Hill C."/>
            <person name="Mcauliffe O."/>
        </authorList>
    </citation>
    <scope>NUCLEOTIDE SEQUENCE [LARGE SCALE GENOMIC DNA]</scope>
    <source>
        <strain evidence="4 5">ATCC 51825</strain>
    </source>
</reference>
<dbReference type="PANTHER" id="PTHR43656">
    <property type="entry name" value="BINDING OXIDOREDUCTASE, PUTATIVE (AFU_ORTHOLOGUE AFUA_2G08260)-RELATED"/>
    <property type="match status" value="1"/>
</dbReference>
<comment type="caution">
    <text evidence="4">The sequence shown here is derived from an EMBL/GenBank/DDBJ whole genome shotgun (WGS) entry which is preliminary data.</text>
</comment>
<evidence type="ECO:0000313" key="4">
    <source>
        <dbReference type="EMBL" id="TDM13405.1"/>
    </source>
</evidence>
<dbReference type="SUPFAM" id="SSF51395">
    <property type="entry name" value="FMN-linked oxidoreductases"/>
    <property type="match status" value="1"/>
</dbReference>
<keyword evidence="1" id="KW-0285">Flavoprotein</keyword>
<dbReference type="GO" id="GO:0016491">
    <property type="term" value="F:oxidoreductase activity"/>
    <property type="evidence" value="ECO:0007669"/>
    <property type="project" value="UniProtKB-KW"/>
</dbReference>
<dbReference type="AlphaFoldDB" id="A0A4R6BY42"/>
<evidence type="ECO:0000256" key="1">
    <source>
        <dbReference type="ARBA" id="ARBA00022630"/>
    </source>
</evidence>
<dbReference type="Proteomes" id="UP000294843">
    <property type="component" value="Unassembled WGS sequence"/>
</dbReference>
<dbReference type="OrthoDB" id="9772736at2"/>
<dbReference type="PANTHER" id="PTHR43656:SF2">
    <property type="entry name" value="BINDING OXIDOREDUCTASE, PUTATIVE (AFU_ORTHOLOGUE AFUA_2G08260)-RELATED"/>
    <property type="match status" value="1"/>
</dbReference>
<keyword evidence="2" id="KW-0560">Oxidoreductase</keyword>